<feature type="compositionally biased region" description="Acidic residues" evidence="1">
    <location>
        <begin position="463"/>
        <end position="473"/>
    </location>
</feature>
<evidence type="ECO:0000313" key="3">
    <source>
        <dbReference type="Proteomes" id="UP000249757"/>
    </source>
</evidence>
<evidence type="ECO:0000313" key="2">
    <source>
        <dbReference type="EMBL" id="KAI1517182.1"/>
    </source>
</evidence>
<accession>A0A317A115</accession>
<dbReference type="Proteomes" id="UP000249757">
    <property type="component" value="Unassembled WGS sequence"/>
</dbReference>
<feature type="compositionally biased region" description="Basic and acidic residues" evidence="1">
    <location>
        <begin position="175"/>
        <end position="186"/>
    </location>
</feature>
<comment type="caution">
    <text evidence="2">The sequence shown here is derived from an EMBL/GenBank/DDBJ whole genome shotgun (WGS) entry which is preliminary data.</text>
</comment>
<organism evidence="2 3">
    <name type="scientific">Pyrenophora tritici-repentis</name>
    <dbReference type="NCBI Taxonomy" id="45151"/>
    <lineage>
        <taxon>Eukaryota</taxon>
        <taxon>Fungi</taxon>
        <taxon>Dikarya</taxon>
        <taxon>Ascomycota</taxon>
        <taxon>Pezizomycotina</taxon>
        <taxon>Dothideomycetes</taxon>
        <taxon>Pleosporomycetidae</taxon>
        <taxon>Pleosporales</taxon>
        <taxon>Pleosporineae</taxon>
        <taxon>Pleosporaceae</taxon>
        <taxon>Pyrenophora</taxon>
    </lineage>
</organism>
<feature type="region of interest" description="Disordered" evidence="1">
    <location>
        <begin position="435"/>
        <end position="473"/>
    </location>
</feature>
<keyword evidence="3" id="KW-1185">Reference proteome</keyword>
<proteinExistence type="predicted"/>
<dbReference type="AlphaFoldDB" id="A0A317A115"/>
<reference evidence="3" key="1">
    <citation type="journal article" date="2022" name="Microb. Genom.">
        <title>A global pangenome for the wheat fungal pathogen Pyrenophora tritici-repentis and prediction of effector protein structural homology.</title>
        <authorList>
            <person name="Moolhuijzen P.M."/>
            <person name="See P.T."/>
            <person name="Shi G."/>
            <person name="Powell H.R."/>
            <person name="Cockram J."/>
            <person name="Jorgensen L.N."/>
            <person name="Benslimane H."/>
            <person name="Strelkov S.E."/>
            <person name="Turner J."/>
            <person name="Liu Z."/>
            <person name="Moffat C.S."/>
        </authorList>
    </citation>
    <scope>NUCLEOTIDE SEQUENCE [LARGE SCALE GENOMIC DNA]</scope>
</reference>
<feature type="region of interest" description="Disordered" evidence="1">
    <location>
        <begin position="170"/>
        <end position="219"/>
    </location>
</feature>
<protein>
    <submittedName>
        <fullName evidence="2">Uncharacterized protein</fullName>
    </submittedName>
</protein>
<feature type="compositionally biased region" description="Polar residues" evidence="1">
    <location>
        <begin position="440"/>
        <end position="455"/>
    </location>
</feature>
<gene>
    <name evidence="2" type="ORF">Ptr86124_004119</name>
</gene>
<dbReference type="EMBL" id="NRDI02000004">
    <property type="protein sequence ID" value="KAI1517182.1"/>
    <property type="molecule type" value="Genomic_DNA"/>
</dbReference>
<name>A0A317A115_9PLEO</name>
<evidence type="ECO:0000256" key="1">
    <source>
        <dbReference type="SAM" id="MobiDB-lite"/>
    </source>
</evidence>
<sequence length="573" mass="62666">MSRSFELGRAVLGSPTSDHELWLTTLITISPEQNATYLQQLKAGQCLEMLASGRLWVGRGHGMHIDLKITVREEALPPHKLAELAEAICQAPIWNQLMLKPTLLLNNAFEPGTVHLDIIHATTGLQEEQKRHRLFPDVPAADTRPPIGVTTVCLQSVSLSIDILEMSPRRKVTAKRSDTHPGDRRISSTQAQDSLQKGATPHPTTIRKRKRPITETGSTMQQVPVNNSRRYIDNTPWSAIDSSSTRINLYDMVNASLRLTICGTLNKTGNVSKIKASTFRLGLADVAPSVWRIGYLTALSQRAHLLPTIARSLHQVGYERTASLSLRDKLMNMSATSGKAKYGDEDGIKSITDWHGTQTRESIASQLWIHSQTSLLRKPSTSLQACVAFHTPPAMPGSDDMLADEEQTWSLHVPGTPSDDTGLLDSNQVQVDGPFFRPRQSPSSAAAQKIQQHEQPFSHADMYDDPGEAEDDLLLDSQPHNAMSLMDYPSDGKITSTFSLPDGPKPQVTALAQQPAIRQAQCSLGRIGAAGFSSSPGRSSEMGNVRVLPDKAPVIGESGDHNIDCGDEILLVF</sequence>
<feature type="compositionally biased region" description="Polar residues" evidence="1">
    <location>
        <begin position="187"/>
        <end position="197"/>
    </location>
</feature>